<comment type="cofactor">
    <cofactor evidence="1">
        <name>pantetheine 4'-phosphate</name>
        <dbReference type="ChEBI" id="CHEBI:47942"/>
    </cofactor>
</comment>
<accession>A0A4R4TNW4</accession>
<evidence type="ECO:0000256" key="3">
    <source>
        <dbReference type="ARBA" id="ARBA00022553"/>
    </source>
</evidence>
<dbReference type="InterPro" id="IPR020806">
    <property type="entry name" value="PKS_PP-bd"/>
</dbReference>
<dbReference type="SMART" id="SM00823">
    <property type="entry name" value="PKS_PP"/>
    <property type="match status" value="2"/>
</dbReference>
<feature type="domain" description="Carrier" evidence="4">
    <location>
        <begin position="8"/>
        <end position="86"/>
    </location>
</feature>
<dbReference type="InterPro" id="IPR009081">
    <property type="entry name" value="PP-bd_ACP"/>
</dbReference>
<dbReference type="Pfam" id="PF00668">
    <property type="entry name" value="Condensation"/>
    <property type="match status" value="1"/>
</dbReference>
<dbReference type="GO" id="GO:0017000">
    <property type="term" value="P:antibiotic biosynthetic process"/>
    <property type="evidence" value="ECO:0007669"/>
    <property type="project" value="UniProtKB-ARBA"/>
</dbReference>
<dbReference type="InterPro" id="IPR001242">
    <property type="entry name" value="Condensation_dom"/>
</dbReference>
<dbReference type="GO" id="GO:0005737">
    <property type="term" value="C:cytoplasm"/>
    <property type="evidence" value="ECO:0007669"/>
    <property type="project" value="TreeGrafter"/>
</dbReference>
<dbReference type="Proteomes" id="UP000295345">
    <property type="component" value="Unassembled WGS sequence"/>
</dbReference>
<protein>
    <recommendedName>
        <fullName evidence="4">Carrier domain-containing protein</fullName>
    </recommendedName>
</protein>
<evidence type="ECO:0000313" key="6">
    <source>
        <dbReference type="Proteomes" id="UP000295345"/>
    </source>
</evidence>
<reference evidence="5 6" key="1">
    <citation type="submission" date="2019-03" db="EMBL/GenBank/DDBJ databases">
        <title>Draft genome sequences of novel Actinobacteria.</title>
        <authorList>
            <person name="Sahin N."/>
            <person name="Ay H."/>
            <person name="Saygin H."/>
        </authorList>
    </citation>
    <scope>NUCLEOTIDE SEQUENCE [LARGE SCALE GENOMIC DNA]</scope>
    <source>
        <strain evidence="5 6">DSM 41900</strain>
    </source>
</reference>
<dbReference type="PROSITE" id="PS00012">
    <property type="entry name" value="PHOSPHOPANTETHEINE"/>
    <property type="match status" value="1"/>
</dbReference>
<keyword evidence="2" id="KW-0596">Phosphopantetheine</keyword>
<evidence type="ECO:0000313" key="5">
    <source>
        <dbReference type="EMBL" id="TDC79580.1"/>
    </source>
</evidence>
<gene>
    <name evidence="5" type="ORF">E1283_02525</name>
</gene>
<comment type="caution">
    <text evidence="5">The sequence shown here is derived from an EMBL/GenBank/DDBJ whole genome shotgun (WGS) entry which is preliminary data.</text>
</comment>
<dbReference type="Gene3D" id="1.10.1200.10">
    <property type="entry name" value="ACP-like"/>
    <property type="match status" value="2"/>
</dbReference>
<dbReference type="InterPro" id="IPR006162">
    <property type="entry name" value="Ppantetheine_attach_site"/>
</dbReference>
<dbReference type="PROSITE" id="PS50075">
    <property type="entry name" value="CARRIER"/>
    <property type="match status" value="2"/>
</dbReference>
<dbReference type="Gene3D" id="3.30.559.10">
    <property type="entry name" value="Chloramphenicol acetyltransferase-like domain"/>
    <property type="match status" value="1"/>
</dbReference>
<sequence>AAPAAQVPPEGPLERAVAEVWSQVIDLIAPEDVGRDDNFFALGGHSLSAIRAANRLSERFGVDLPRELVSLAPTPREAARAIDTAIEAHRPGRGSAPAVEKAPVPHPEGTPLPVAPAQEAIWLFERWQPGTAAYHVPWAVEITGALAADRLRHALGRVVERHAVLRTGFLDGDDGLPETVTLPQAEPPWTVHDLGGEGAAEGEAGPAAEALMARLIAEPFDLARPPLLRADLLRVAPERHILLLTCHHLVVDGGSLECLLGDLAMAYEGRELAPLPLQFRDVAAWQRRVAGAERTAAAQAYWRHELDGAPAPAALPGAGEAPASAGRAGHTVESTLDEACTAAVRATARSLGVTPYVVLFTAFQVLLRRLTGQRDLVLGTTVTTRDRAECEGLVGPFFNTLPVRTDASDDTPFAEQVRRTQERVSAAFLWKDVPFHTLWTGREPAYRMLFELGHHGRVPPPADLDWTCRLLNPPSAKLDLILGVTDHGSTLGVRVTCATDRYDRATAERVASGYREVLATACPDPLRGLLARLWSEVLDVPAEQIGPSSDFFALGGRSLDAVRLSSRLRKTLRVALPAAQLFHVAGFDALIEVVRDHATDLDATLRRASLALTAWELPVDERQALIERRDHV</sequence>
<keyword evidence="3" id="KW-0597">Phosphoprotein</keyword>
<dbReference type="GO" id="GO:0008610">
    <property type="term" value="P:lipid biosynthetic process"/>
    <property type="evidence" value="ECO:0007669"/>
    <property type="project" value="UniProtKB-ARBA"/>
</dbReference>
<dbReference type="Pfam" id="PF00550">
    <property type="entry name" value="PP-binding"/>
    <property type="match status" value="2"/>
</dbReference>
<dbReference type="PANTHER" id="PTHR45527">
    <property type="entry name" value="NONRIBOSOMAL PEPTIDE SYNTHETASE"/>
    <property type="match status" value="1"/>
</dbReference>
<evidence type="ECO:0000256" key="2">
    <source>
        <dbReference type="ARBA" id="ARBA00022450"/>
    </source>
</evidence>
<name>A0A4R4TNW4_9ACTN</name>
<dbReference type="GO" id="GO:0044550">
    <property type="term" value="P:secondary metabolite biosynthetic process"/>
    <property type="evidence" value="ECO:0007669"/>
    <property type="project" value="TreeGrafter"/>
</dbReference>
<dbReference type="RefSeq" id="WP_243744552.1">
    <property type="nucleotide sequence ID" value="NZ_SMKI01000014.1"/>
</dbReference>
<organism evidence="5 6">
    <name type="scientific">Streptomyces hainanensis</name>
    <dbReference type="NCBI Taxonomy" id="402648"/>
    <lineage>
        <taxon>Bacteria</taxon>
        <taxon>Bacillati</taxon>
        <taxon>Actinomycetota</taxon>
        <taxon>Actinomycetes</taxon>
        <taxon>Kitasatosporales</taxon>
        <taxon>Streptomycetaceae</taxon>
        <taxon>Streptomyces</taxon>
    </lineage>
</organism>
<evidence type="ECO:0000259" key="4">
    <source>
        <dbReference type="PROSITE" id="PS50075"/>
    </source>
</evidence>
<evidence type="ECO:0000256" key="1">
    <source>
        <dbReference type="ARBA" id="ARBA00001957"/>
    </source>
</evidence>
<feature type="domain" description="Carrier" evidence="4">
    <location>
        <begin position="524"/>
        <end position="598"/>
    </location>
</feature>
<dbReference type="GO" id="GO:0003824">
    <property type="term" value="F:catalytic activity"/>
    <property type="evidence" value="ECO:0007669"/>
    <property type="project" value="InterPro"/>
</dbReference>
<dbReference type="PANTHER" id="PTHR45527:SF1">
    <property type="entry name" value="FATTY ACID SYNTHASE"/>
    <property type="match status" value="1"/>
</dbReference>
<proteinExistence type="predicted"/>
<keyword evidence="6" id="KW-1185">Reference proteome</keyword>
<dbReference type="SUPFAM" id="SSF47336">
    <property type="entry name" value="ACP-like"/>
    <property type="match status" value="2"/>
</dbReference>
<dbReference type="AlphaFoldDB" id="A0A4R4TNW4"/>
<dbReference type="EMBL" id="SMKI01000014">
    <property type="protein sequence ID" value="TDC79580.1"/>
    <property type="molecule type" value="Genomic_DNA"/>
</dbReference>
<dbReference type="GO" id="GO:0031177">
    <property type="term" value="F:phosphopantetheine binding"/>
    <property type="evidence" value="ECO:0007669"/>
    <property type="project" value="InterPro"/>
</dbReference>
<dbReference type="Gene3D" id="3.30.559.30">
    <property type="entry name" value="Nonribosomal peptide synthetase, condensation domain"/>
    <property type="match status" value="1"/>
</dbReference>
<dbReference type="SUPFAM" id="SSF52777">
    <property type="entry name" value="CoA-dependent acyltransferases"/>
    <property type="match status" value="2"/>
</dbReference>
<dbReference type="InterPro" id="IPR036736">
    <property type="entry name" value="ACP-like_sf"/>
</dbReference>
<dbReference type="CDD" id="cd19531">
    <property type="entry name" value="LCL_NRPS-like"/>
    <property type="match status" value="1"/>
</dbReference>
<dbReference type="InterPro" id="IPR023213">
    <property type="entry name" value="CAT-like_dom_sf"/>
</dbReference>
<feature type="non-terminal residue" evidence="5">
    <location>
        <position position="1"/>
    </location>
</feature>
<dbReference type="GO" id="GO:0043041">
    <property type="term" value="P:amino acid activation for nonribosomal peptide biosynthetic process"/>
    <property type="evidence" value="ECO:0007669"/>
    <property type="project" value="TreeGrafter"/>
</dbReference>